<feature type="chain" id="PRO_5002102614" evidence="1">
    <location>
        <begin position="19"/>
        <end position="102"/>
    </location>
</feature>
<accession>A0A0B4DED2</accession>
<organism evidence="2 3">
    <name type="scientific">Chryseobacterium taiwanense</name>
    <dbReference type="NCBI Taxonomy" id="363331"/>
    <lineage>
        <taxon>Bacteria</taxon>
        <taxon>Pseudomonadati</taxon>
        <taxon>Bacteroidota</taxon>
        <taxon>Flavobacteriia</taxon>
        <taxon>Flavobacteriales</taxon>
        <taxon>Weeksellaceae</taxon>
        <taxon>Chryseobacterium group</taxon>
        <taxon>Chryseobacterium</taxon>
    </lineage>
</organism>
<dbReference type="STRING" id="363331.RM51_01325"/>
<name>A0A0B4DED2_9FLAO</name>
<dbReference type="AlphaFoldDB" id="A0A0B4DED2"/>
<gene>
    <name evidence="2" type="ORF">RM51_01325</name>
</gene>
<keyword evidence="1" id="KW-0732">Signal</keyword>
<evidence type="ECO:0000313" key="3">
    <source>
        <dbReference type="Proteomes" id="UP000031167"/>
    </source>
</evidence>
<sequence>MKKLVLLFLIILSTNFWCQSLYGTINDTLVKKIYLPQFILKLVNISNKNIHETKTDKERKFDFGKIEKGKYKLNIIENEDYIKNEIYNIFSWNFYLLLLTKI</sequence>
<evidence type="ECO:0000256" key="1">
    <source>
        <dbReference type="SAM" id="SignalP"/>
    </source>
</evidence>
<reference evidence="2 3" key="1">
    <citation type="submission" date="2014-12" db="EMBL/GenBank/DDBJ databases">
        <title>Genome sequencing of Chryseobacterium taiwanense TPW19.</title>
        <authorList>
            <person name="Tan P.W."/>
            <person name="Chan K.-G."/>
        </authorList>
    </citation>
    <scope>NUCLEOTIDE SEQUENCE [LARGE SCALE GENOMIC DNA]</scope>
    <source>
        <strain evidence="2 3">TPW19</strain>
    </source>
</reference>
<dbReference type="Proteomes" id="UP000031167">
    <property type="component" value="Unassembled WGS sequence"/>
</dbReference>
<protein>
    <submittedName>
        <fullName evidence="2">Uncharacterized protein</fullName>
    </submittedName>
</protein>
<dbReference type="EMBL" id="JWTA01000001">
    <property type="protein sequence ID" value="KIC65121.1"/>
    <property type="molecule type" value="Genomic_DNA"/>
</dbReference>
<keyword evidence="3" id="KW-1185">Reference proteome</keyword>
<feature type="signal peptide" evidence="1">
    <location>
        <begin position="1"/>
        <end position="18"/>
    </location>
</feature>
<evidence type="ECO:0000313" key="2">
    <source>
        <dbReference type="EMBL" id="KIC65121.1"/>
    </source>
</evidence>
<proteinExistence type="predicted"/>
<comment type="caution">
    <text evidence="2">The sequence shown here is derived from an EMBL/GenBank/DDBJ whole genome shotgun (WGS) entry which is preliminary data.</text>
</comment>